<dbReference type="EMBL" id="CP001298">
    <property type="protein sequence ID" value="ACK84200.1"/>
    <property type="molecule type" value="Genomic_DNA"/>
</dbReference>
<dbReference type="HOGENOM" id="CLU_163135_3_1_5"/>
<sequence>MARYFFDIIDGQVLPDMEGADFASPAQARAEAIATAGEMLRDAGLRSWGGSEWRMLVRDEESRTVLSLRFCAE</sequence>
<proteinExistence type="predicted"/>
<evidence type="ECO:0000313" key="3">
    <source>
        <dbReference type="Proteomes" id="UP000002385"/>
    </source>
</evidence>
<dbReference type="Proteomes" id="UP000002385">
    <property type="component" value="Chromosome"/>
</dbReference>
<accession>B7KTZ0</accession>
<feature type="domain" description="DUF6894" evidence="1">
    <location>
        <begin position="3"/>
        <end position="70"/>
    </location>
</feature>
<dbReference type="KEGG" id="mch:Mchl_3377"/>
<reference evidence="3" key="1">
    <citation type="submission" date="2008-12" db="EMBL/GenBank/DDBJ databases">
        <title>Complete sequence of chromosome of Methylobacterium chloromethanicum CM4.</title>
        <authorList>
            <consortium name="US DOE Joint Genome Institute"/>
            <person name="Lucas S."/>
            <person name="Copeland A."/>
            <person name="Lapidus A."/>
            <person name="Glavina del Rio T."/>
            <person name="Dalin E."/>
            <person name="Tice H."/>
            <person name="Bruce D."/>
            <person name="Goodwin L."/>
            <person name="Pitluck S."/>
            <person name="Chertkov O."/>
            <person name="Brettin T."/>
            <person name="Detter J.C."/>
            <person name="Han C."/>
            <person name="Larimer F."/>
            <person name="Land M."/>
            <person name="Hauser L."/>
            <person name="Kyrpides N."/>
            <person name="Mikhailova N."/>
            <person name="Marx C."/>
            <person name="Richardson P."/>
        </authorList>
    </citation>
    <scope>NUCLEOTIDE SEQUENCE [LARGE SCALE GENOMIC DNA]</scope>
    <source>
        <strain evidence="3">CM4 / NCIMB 13688</strain>
    </source>
</reference>
<reference evidence="2 3" key="2">
    <citation type="journal article" date="2012" name="J. Bacteriol.">
        <title>Complete genome sequences of six strains of the genus Methylobacterium.</title>
        <authorList>
            <person name="Marx C.J."/>
            <person name="Bringel F."/>
            <person name="Chistoserdova L."/>
            <person name="Moulin L."/>
            <person name="Farhan Ul Haque M."/>
            <person name="Fleischman D.E."/>
            <person name="Gruffaz C."/>
            <person name="Jourand P."/>
            <person name="Knief C."/>
            <person name="Lee M.C."/>
            <person name="Muller E.E."/>
            <person name="Nadalig T."/>
            <person name="Peyraud R."/>
            <person name="Roselli S."/>
            <person name="Russ L."/>
            <person name="Goodwin L.A."/>
            <person name="Ivanova N."/>
            <person name="Kyrpides N."/>
            <person name="Lajus A."/>
            <person name="Land M.L."/>
            <person name="Medigue C."/>
            <person name="Mikhailova N."/>
            <person name="Nolan M."/>
            <person name="Woyke T."/>
            <person name="Stolyar S."/>
            <person name="Vorholt J.A."/>
            <person name="Vuilleumier S."/>
        </authorList>
    </citation>
    <scope>NUCLEOTIDE SEQUENCE [LARGE SCALE GENOMIC DNA]</scope>
    <source>
        <strain evidence="3">CM4 / NCIMB 13688</strain>
    </source>
</reference>
<evidence type="ECO:0000259" key="1">
    <source>
        <dbReference type="Pfam" id="PF21834"/>
    </source>
</evidence>
<evidence type="ECO:0000313" key="2">
    <source>
        <dbReference type="EMBL" id="ACK84200.1"/>
    </source>
</evidence>
<organism evidence="2 3">
    <name type="scientific">Methylorubrum extorquens (strain CM4 / NCIMB 13688)</name>
    <name type="common">Methylobacterium extorquens</name>
    <dbReference type="NCBI Taxonomy" id="440085"/>
    <lineage>
        <taxon>Bacteria</taxon>
        <taxon>Pseudomonadati</taxon>
        <taxon>Pseudomonadota</taxon>
        <taxon>Alphaproteobacteria</taxon>
        <taxon>Hyphomicrobiales</taxon>
        <taxon>Methylobacteriaceae</taxon>
        <taxon>Methylorubrum</taxon>
    </lineage>
</organism>
<dbReference type="Pfam" id="PF21834">
    <property type="entry name" value="DUF6894"/>
    <property type="match status" value="1"/>
</dbReference>
<protein>
    <recommendedName>
        <fullName evidence="1">DUF6894 domain-containing protein</fullName>
    </recommendedName>
</protein>
<gene>
    <name evidence="2" type="ordered locus">Mchl_3377</name>
</gene>
<dbReference type="RefSeq" id="WP_015951514.1">
    <property type="nucleotide sequence ID" value="NC_011757.1"/>
</dbReference>
<dbReference type="InterPro" id="IPR054189">
    <property type="entry name" value="DUF6894"/>
</dbReference>
<dbReference type="AlphaFoldDB" id="B7KTZ0"/>
<name>B7KTZ0_METC4</name>